<feature type="compositionally biased region" description="Basic and acidic residues" evidence="1">
    <location>
        <begin position="412"/>
        <end position="422"/>
    </location>
</feature>
<feature type="compositionally biased region" description="Basic residues" evidence="1">
    <location>
        <begin position="566"/>
        <end position="576"/>
    </location>
</feature>
<feature type="compositionally biased region" description="Basic residues" evidence="1">
    <location>
        <begin position="301"/>
        <end position="311"/>
    </location>
</feature>
<feature type="compositionally biased region" description="Polar residues" evidence="1">
    <location>
        <begin position="234"/>
        <end position="246"/>
    </location>
</feature>
<dbReference type="AlphaFoldDB" id="A0A9W9D2Y4"/>
<feature type="compositionally biased region" description="Basic and acidic residues" evidence="1">
    <location>
        <begin position="494"/>
        <end position="514"/>
    </location>
</feature>
<feature type="compositionally biased region" description="Polar residues" evidence="1">
    <location>
        <begin position="577"/>
        <end position="588"/>
    </location>
</feature>
<reference evidence="2" key="1">
    <citation type="submission" date="2022-10" db="EMBL/GenBank/DDBJ databases">
        <title>Tapping the CABI collections for fungal endophytes: first genome assemblies for Collariella, Neodidymelliopsis, Ascochyta clinopodiicola, Didymella pomorum, Didymosphaeria variabile, Neocosmospora piperis and Neocucurbitaria cava.</title>
        <authorList>
            <person name="Hill R."/>
        </authorList>
    </citation>
    <scope>NUCLEOTIDE SEQUENCE</scope>
    <source>
        <strain evidence="2">IMI 355091</strain>
    </source>
</reference>
<feature type="compositionally biased region" description="Polar residues" evidence="1">
    <location>
        <begin position="153"/>
        <end position="162"/>
    </location>
</feature>
<dbReference type="Proteomes" id="UP001140510">
    <property type="component" value="Unassembled WGS sequence"/>
</dbReference>
<feature type="compositionally biased region" description="Pro residues" evidence="1">
    <location>
        <begin position="534"/>
        <end position="548"/>
    </location>
</feature>
<organism evidence="2 3">
    <name type="scientific">Didymella pomorum</name>
    <dbReference type="NCBI Taxonomy" id="749634"/>
    <lineage>
        <taxon>Eukaryota</taxon>
        <taxon>Fungi</taxon>
        <taxon>Dikarya</taxon>
        <taxon>Ascomycota</taxon>
        <taxon>Pezizomycotina</taxon>
        <taxon>Dothideomycetes</taxon>
        <taxon>Pleosporomycetidae</taxon>
        <taxon>Pleosporales</taxon>
        <taxon>Pleosporineae</taxon>
        <taxon>Didymellaceae</taxon>
        <taxon>Didymella</taxon>
    </lineage>
</organism>
<gene>
    <name evidence="2" type="ORF">N0V91_009999</name>
</gene>
<feature type="region of interest" description="Disordered" evidence="1">
    <location>
        <begin position="259"/>
        <end position="311"/>
    </location>
</feature>
<accession>A0A9W9D2Y4</accession>
<feature type="compositionally biased region" description="Basic and acidic residues" evidence="1">
    <location>
        <begin position="468"/>
        <end position="486"/>
    </location>
</feature>
<keyword evidence="3" id="KW-1185">Reference proteome</keyword>
<evidence type="ECO:0000256" key="1">
    <source>
        <dbReference type="SAM" id="MobiDB-lite"/>
    </source>
</evidence>
<protein>
    <submittedName>
        <fullName evidence="2">Uncharacterized protein</fullName>
    </submittedName>
</protein>
<proteinExistence type="predicted"/>
<feature type="region of interest" description="Disordered" evidence="1">
    <location>
        <begin position="404"/>
        <end position="594"/>
    </location>
</feature>
<dbReference type="OrthoDB" id="3786084at2759"/>
<feature type="compositionally biased region" description="Pro residues" evidence="1">
    <location>
        <begin position="267"/>
        <end position="281"/>
    </location>
</feature>
<feature type="compositionally biased region" description="Basic residues" evidence="1">
    <location>
        <begin position="116"/>
        <end position="126"/>
    </location>
</feature>
<feature type="compositionally biased region" description="Low complexity" evidence="1">
    <location>
        <begin position="35"/>
        <end position="52"/>
    </location>
</feature>
<evidence type="ECO:0000313" key="3">
    <source>
        <dbReference type="Proteomes" id="UP001140510"/>
    </source>
</evidence>
<feature type="compositionally biased region" description="Acidic residues" evidence="1">
    <location>
        <begin position="523"/>
        <end position="533"/>
    </location>
</feature>
<comment type="caution">
    <text evidence="2">The sequence shown here is derived from an EMBL/GenBank/DDBJ whole genome shotgun (WGS) entry which is preliminary data.</text>
</comment>
<feature type="region of interest" description="Disordered" evidence="1">
    <location>
        <begin position="205"/>
        <end position="246"/>
    </location>
</feature>
<name>A0A9W9D2Y4_9PLEO</name>
<feature type="compositionally biased region" description="Polar residues" evidence="1">
    <location>
        <begin position="61"/>
        <end position="83"/>
    </location>
</feature>
<feature type="region of interest" description="Disordered" evidence="1">
    <location>
        <begin position="1"/>
        <end position="167"/>
    </location>
</feature>
<sequence length="656" mass="71561">MSTRRTRRTAAASEVVDEVITIETRTSKRTRASTRKAASTATSSSSKVTKSSTKSKRATTPSADTTSKQHINAQPATQQNAVASTPAPAATTKRRLRSTKTESASPLRALDEQPAKRQRTTPRKAPARLATTTSASSSQDDDEDEETPIFFTKSRSNPSKASAINHADSPILEFDSFDVEETEPQPIFMTGDDSAIALLRHVQEAARSPRPMETLAEEPSPSIQRESPPPHSQIVAQDTPTPSRSIFASFTTPFTALKNLFGTPAARSPPPSPTPSRPPPRGSITEALSIPPTPVGERPKRPTKKAAKKPNRFVKALLQGVAQDDVEKATPWAESVAMELNKDAAAGEKRKRLETPVLFRDLEHFPASKPWQSGYSLPDDVLDLDDDDVVPAWAVYTSMVEEELHRSKKSKTSHDSPIDDHMPASLNEMFGIPTSSTLGFSPRRSTEPSPMFDTPLEHKEGGNIFTELHGHDAVTSDRENLQRDLKAGGSKPQKKVEMSKAKPIESLRIRHDPAHGSFSVPDSDSEDEDEEALEPPPVWTQPPPPAPTPAHINLPNTSQVEVQRQKLMKHTPHKPSRLQQVSYPSPSVLSDAGVSPMKQFEDDMPAADPLVFGDAVLDAAIAALEHAEGLQAQLSAMHWSTPMMVYDSDEEELSPI</sequence>
<evidence type="ECO:0000313" key="2">
    <source>
        <dbReference type="EMBL" id="KAJ4398722.1"/>
    </source>
</evidence>
<dbReference type="EMBL" id="JAPEVA010000123">
    <property type="protein sequence ID" value="KAJ4398722.1"/>
    <property type="molecule type" value="Genomic_DNA"/>
</dbReference>